<dbReference type="EMBL" id="JAWPEI010000001">
    <property type="protein sequence ID" value="KAK4740082.1"/>
    <property type="molecule type" value="Genomic_DNA"/>
</dbReference>
<evidence type="ECO:0000313" key="3">
    <source>
        <dbReference type="Proteomes" id="UP001311915"/>
    </source>
</evidence>
<protein>
    <recommendedName>
        <fullName evidence="1">AB hydrolase-1 domain-containing protein</fullName>
    </recommendedName>
</protein>
<keyword evidence="3" id="KW-1185">Reference proteome</keyword>
<evidence type="ECO:0000259" key="1">
    <source>
        <dbReference type="Pfam" id="PF00561"/>
    </source>
</evidence>
<sequence length="212" mass="23197">MRSSGHNVTALDLGASGINPKHALKIPHFSDYLSPLMEFMTSLPADEKVVVGHSLAGLAISKAMETFPEKISVAVFLSAIMPGPNINASTVYTETLNAIVSHLDNRVTYDNGPTNPPTTVILGPKLLAASVYHLSPIKDLALATTLVRPFYLYSTEDVAKEIVLSRERYEAVRRVFIVVAENKGLKKDFQQSLLEKPQQLFTTLLGIANKYT</sequence>
<comment type="caution">
    <text evidence="2">The sequence shown here is derived from an EMBL/GenBank/DDBJ whole genome shotgun (WGS) entry which is preliminary data.</text>
</comment>
<dbReference type="GO" id="GO:0080032">
    <property type="term" value="F:methyl jasmonate esterase activity"/>
    <property type="evidence" value="ECO:0007669"/>
    <property type="project" value="TreeGrafter"/>
</dbReference>
<dbReference type="AlphaFoldDB" id="A0AAV9MTN4"/>
<feature type="domain" description="AB hydrolase-1" evidence="1">
    <location>
        <begin position="4"/>
        <end position="133"/>
    </location>
</feature>
<dbReference type="SUPFAM" id="SSF53474">
    <property type="entry name" value="alpha/beta-Hydrolases"/>
    <property type="match status" value="1"/>
</dbReference>
<dbReference type="PANTHER" id="PTHR10992:SF1064">
    <property type="entry name" value="METHYLKETONE SYNTHASE IB"/>
    <property type="match status" value="1"/>
</dbReference>
<gene>
    <name evidence="2" type="ORF">R3W88_003779</name>
</gene>
<dbReference type="GO" id="GO:0080031">
    <property type="term" value="F:methyl salicylate esterase activity"/>
    <property type="evidence" value="ECO:0007669"/>
    <property type="project" value="TreeGrafter"/>
</dbReference>
<dbReference type="InterPro" id="IPR045889">
    <property type="entry name" value="MES/HNL"/>
</dbReference>
<dbReference type="PANTHER" id="PTHR10992">
    <property type="entry name" value="METHYLESTERASE FAMILY MEMBER"/>
    <property type="match status" value="1"/>
</dbReference>
<accession>A0AAV9MTN4</accession>
<dbReference type="InterPro" id="IPR000073">
    <property type="entry name" value="AB_hydrolase_1"/>
</dbReference>
<reference evidence="2 3" key="1">
    <citation type="submission" date="2023-10" db="EMBL/GenBank/DDBJ databases">
        <title>Genome-Wide Identification Analysis in wild type Solanum Pinnatisectum Reveals Some Genes Defensing Phytophthora Infestans.</title>
        <authorList>
            <person name="Sun C."/>
        </authorList>
    </citation>
    <scope>NUCLEOTIDE SEQUENCE [LARGE SCALE GENOMIC DNA]</scope>
    <source>
        <strain evidence="2">LQN</strain>
        <tissue evidence="2">Leaf</tissue>
    </source>
</reference>
<dbReference type="GO" id="GO:0009696">
    <property type="term" value="P:salicylic acid metabolic process"/>
    <property type="evidence" value="ECO:0007669"/>
    <property type="project" value="TreeGrafter"/>
</dbReference>
<dbReference type="InterPro" id="IPR029058">
    <property type="entry name" value="AB_hydrolase_fold"/>
</dbReference>
<dbReference type="GO" id="GO:0009694">
    <property type="term" value="P:jasmonic acid metabolic process"/>
    <property type="evidence" value="ECO:0007669"/>
    <property type="project" value="TreeGrafter"/>
</dbReference>
<name>A0AAV9MTN4_9SOLN</name>
<dbReference type="GO" id="GO:0080030">
    <property type="term" value="F:methyl indole-3-acetate esterase activity"/>
    <property type="evidence" value="ECO:0007669"/>
    <property type="project" value="TreeGrafter"/>
</dbReference>
<dbReference type="Pfam" id="PF00561">
    <property type="entry name" value="Abhydrolase_1"/>
    <property type="match status" value="1"/>
</dbReference>
<organism evidence="2 3">
    <name type="scientific">Solanum pinnatisectum</name>
    <name type="common">tansyleaf nightshade</name>
    <dbReference type="NCBI Taxonomy" id="50273"/>
    <lineage>
        <taxon>Eukaryota</taxon>
        <taxon>Viridiplantae</taxon>
        <taxon>Streptophyta</taxon>
        <taxon>Embryophyta</taxon>
        <taxon>Tracheophyta</taxon>
        <taxon>Spermatophyta</taxon>
        <taxon>Magnoliopsida</taxon>
        <taxon>eudicotyledons</taxon>
        <taxon>Gunneridae</taxon>
        <taxon>Pentapetalae</taxon>
        <taxon>asterids</taxon>
        <taxon>lamiids</taxon>
        <taxon>Solanales</taxon>
        <taxon>Solanaceae</taxon>
        <taxon>Solanoideae</taxon>
        <taxon>Solaneae</taxon>
        <taxon>Solanum</taxon>
    </lineage>
</organism>
<dbReference type="Proteomes" id="UP001311915">
    <property type="component" value="Unassembled WGS sequence"/>
</dbReference>
<dbReference type="Gene3D" id="3.40.50.1820">
    <property type="entry name" value="alpha/beta hydrolase"/>
    <property type="match status" value="1"/>
</dbReference>
<proteinExistence type="predicted"/>
<evidence type="ECO:0000313" key="2">
    <source>
        <dbReference type="EMBL" id="KAK4740082.1"/>
    </source>
</evidence>